<sequence length="398" mass="44621">MAPSKAAFITPGSFVIPSPSGSSVERVVEHIVPLLDRSRVEPRIYGRSSRRLKRIGSVRGVRCERFPAVDKALYVRKVGRAAARFGPRLIQVENRPAYALRLKRLLPRCAVWLNLHSSTFIGSRYISREKLNRCLAAVDRIIVNSHYLLGLVAAMAPQHAHKLRVIHLGVDTNRFMSRFTPEGMERRAALRAARGWDGRKVVLFVGRLIPRKGVHHLLRIVPKLAAAHPDVLVVIVGSPYYGSHRMTTYARRLRQLAEAAKGHVRFVPYVSYAEVPDWFIAADVACVPSGADEAFGLVNVEAMAAGLPVVASRAGGMPEIVEDGVTGYLVGPEQLAEGLYDRLSLLLSNAELRSFMGSMSRQRVEQYFNWQRAANQWIELLKEFEEQQEIHHRSLLTR</sequence>
<comment type="caution">
    <text evidence="3">The sequence shown here is derived from an EMBL/GenBank/DDBJ whole genome shotgun (WGS) entry which is preliminary data.</text>
</comment>
<protein>
    <submittedName>
        <fullName evidence="3">Glycosyltransferase family 1 protein</fullName>
    </submittedName>
</protein>
<keyword evidence="3" id="KW-0808">Transferase</keyword>
<proteinExistence type="predicted"/>
<dbReference type="InterPro" id="IPR028098">
    <property type="entry name" value="Glyco_trans_4-like_N"/>
</dbReference>
<organism evidence="3 4">
    <name type="scientific">Paenibacillus sambharensis</name>
    <dbReference type="NCBI Taxonomy" id="1803190"/>
    <lineage>
        <taxon>Bacteria</taxon>
        <taxon>Bacillati</taxon>
        <taxon>Bacillota</taxon>
        <taxon>Bacilli</taxon>
        <taxon>Bacillales</taxon>
        <taxon>Paenibacillaceae</taxon>
        <taxon>Paenibacillus</taxon>
    </lineage>
</organism>
<dbReference type="InterPro" id="IPR001296">
    <property type="entry name" value="Glyco_trans_1"/>
</dbReference>
<dbReference type="SUPFAM" id="SSF53756">
    <property type="entry name" value="UDP-Glycosyltransferase/glycogen phosphorylase"/>
    <property type="match status" value="1"/>
</dbReference>
<feature type="domain" description="Glycosyl transferase family 1" evidence="1">
    <location>
        <begin position="191"/>
        <end position="362"/>
    </location>
</feature>
<evidence type="ECO:0000313" key="4">
    <source>
        <dbReference type="Proteomes" id="UP000249522"/>
    </source>
</evidence>
<dbReference type="Proteomes" id="UP000249522">
    <property type="component" value="Unassembled WGS sequence"/>
</dbReference>
<evidence type="ECO:0000259" key="2">
    <source>
        <dbReference type="Pfam" id="PF13439"/>
    </source>
</evidence>
<dbReference type="GO" id="GO:0016757">
    <property type="term" value="F:glycosyltransferase activity"/>
    <property type="evidence" value="ECO:0007669"/>
    <property type="project" value="InterPro"/>
</dbReference>
<dbReference type="Pfam" id="PF13439">
    <property type="entry name" value="Glyco_transf_4"/>
    <property type="match status" value="1"/>
</dbReference>
<name>A0A2W1LJE2_9BACL</name>
<dbReference type="PANTHER" id="PTHR45947:SF3">
    <property type="entry name" value="SULFOQUINOVOSYL TRANSFERASE SQD2"/>
    <property type="match status" value="1"/>
</dbReference>
<dbReference type="Pfam" id="PF00534">
    <property type="entry name" value="Glycos_transf_1"/>
    <property type="match status" value="1"/>
</dbReference>
<dbReference type="EMBL" id="QKRB01000045">
    <property type="protein sequence ID" value="PZD95122.1"/>
    <property type="molecule type" value="Genomic_DNA"/>
</dbReference>
<accession>A0A2W1LJE2</accession>
<dbReference type="Gene3D" id="3.40.50.2000">
    <property type="entry name" value="Glycogen Phosphorylase B"/>
    <property type="match status" value="2"/>
</dbReference>
<keyword evidence="4" id="KW-1185">Reference proteome</keyword>
<evidence type="ECO:0000313" key="3">
    <source>
        <dbReference type="EMBL" id="PZD95122.1"/>
    </source>
</evidence>
<evidence type="ECO:0000259" key="1">
    <source>
        <dbReference type="Pfam" id="PF00534"/>
    </source>
</evidence>
<dbReference type="RefSeq" id="WP_111147422.1">
    <property type="nucleotide sequence ID" value="NZ_QKRB01000045.1"/>
</dbReference>
<dbReference type="OrthoDB" id="139410at2"/>
<dbReference type="AlphaFoldDB" id="A0A2W1LJE2"/>
<dbReference type="PANTHER" id="PTHR45947">
    <property type="entry name" value="SULFOQUINOVOSYL TRANSFERASE SQD2"/>
    <property type="match status" value="1"/>
</dbReference>
<reference evidence="3 4" key="1">
    <citation type="submission" date="2018-06" db="EMBL/GenBank/DDBJ databases">
        <title>Paenibacillus imtechensis sp. nov.</title>
        <authorList>
            <person name="Pinnaka A.K."/>
            <person name="Singh H."/>
            <person name="Kaur M."/>
        </authorList>
    </citation>
    <scope>NUCLEOTIDE SEQUENCE [LARGE SCALE GENOMIC DNA]</scope>
    <source>
        <strain evidence="3 4">SMB1</strain>
    </source>
</reference>
<dbReference type="CDD" id="cd03801">
    <property type="entry name" value="GT4_PimA-like"/>
    <property type="match status" value="1"/>
</dbReference>
<gene>
    <name evidence="3" type="ORF">DNH61_14635</name>
</gene>
<dbReference type="InterPro" id="IPR050194">
    <property type="entry name" value="Glycosyltransferase_grp1"/>
</dbReference>
<feature type="domain" description="Glycosyltransferase subfamily 4-like N-terminal" evidence="2">
    <location>
        <begin position="24"/>
        <end position="174"/>
    </location>
</feature>